<gene>
    <name evidence="3" type="primary">EVAR_89202_1</name>
    <name evidence="3" type="ORF">TNCT_564341</name>
</gene>
<sequence length="628" mass="70605">MIILPSSYIGSPRQMQEYAQDAMAYVRYYGRPDLFITFTCNPAWDEIQQLLLPGQSQVDRHDVTARVFRQKLKSLMDFIVKYEVFGSVLCWMYSVEWQKRGLPHAHILIWLYNKITSDEIDDVISAEIPRADVDKDLHAVIIKNMIHGPCGTLNPNSPCMVDGKCSKKYPRAFTANTITGDDGYPRYRRRSTEDGGNSAAVHMQNGVIEVDNRWVVPYSPLLSKTYRAHINVEYCNSVKSIKYICKYVNKGSDMAVFGVQPENSDSNAVQVINEIAQYQAGRYISSNEAAWRIFSFPMHERNPAVIHLSIHLENGQRVYFTDENVLQRALNPPGTTLTAFFTLCQEDAFARSLLYSEVPSYYTWNETKKVFKRRRRGKPVDGQPGIFRENTIGRLYTVHPNQNECFYLRMLLVNVPGPRSFHELKVVNGVTHATFRSACQALNLLESGQQWDIGRYHPPGPDAGGDFHPLFFPSASTSSSLCSRTLISQKGGYHPPGPHPGGIFTPFSLPQPPPASVPEPLSVRRGDTILPVQTQGGISTPFSWPQPQPPPASVPEPRIPDTQTLIRNFRKAKDPPNNVFLPPNLGREEVTTNGPKTTCVLNAGQMPERILCKESKTMTSNGAMGRII</sequence>
<feature type="region of interest" description="Disordered" evidence="1">
    <location>
        <begin position="539"/>
        <end position="558"/>
    </location>
</feature>
<reference evidence="3" key="1">
    <citation type="submission" date="2020-07" db="EMBL/GenBank/DDBJ databases">
        <title>Multicomponent nature underlies the extraordinary mechanical properties of spider dragline silk.</title>
        <authorList>
            <person name="Kono N."/>
            <person name="Nakamura H."/>
            <person name="Mori M."/>
            <person name="Yoshida Y."/>
            <person name="Ohtoshi R."/>
            <person name="Malay A.D."/>
            <person name="Moran D.A.P."/>
            <person name="Tomita M."/>
            <person name="Numata K."/>
            <person name="Arakawa K."/>
        </authorList>
    </citation>
    <scope>NUCLEOTIDE SEQUENCE</scope>
</reference>
<name>A0A8X6LBY8_TRICU</name>
<dbReference type="Proteomes" id="UP000887116">
    <property type="component" value="Unassembled WGS sequence"/>
</dbReference>
<dbReference type="PANTHER" id="PTHR10492:SF57">
    <property type="entry name" value="ATP-DEPENDENT DNA HELICASE"/>
    <property type="match status" value="1"/>
</dbReference>
<dbReference type="EMBL" id="BMAO01015920">
    <property type="protein sequence ID" value="GFR05186.1"/>
    <property type="molecule type" value="Genomic_DNA"/>
</dbReference>
<evidence type="ECO:0000313" key="3">
    <source>
        <dbReference type="EMBL" id="GFR05186.1"/>
    </source>
</evidence>
<protein>
    <submittedName>
        <fullName evidence="3">Helitron_like_N domain-containing protein</fullName>
    </submittedName>
</protein>
<keyword evidence="4" id="KW-1185">Reference proteome</keyword>
<evidence type="ECO:0000256" key="1">
    <source>
        <dbReference type="SAM" id="MobiDB-lite"/>
    </source>
</evidence>
<dbReference type="AlphaFoldDB" id="A0A8X6LBY8"/>
<comment type="caution">
    <text evidence="3">The sequence shown here is derived from an EMBL/GenBank/DDBJ whole genome shotgun (WGS) entry which is preliminary data.</text>
</comment>
<dbReference type="Pfam" id="PF14214">
    <property type="entry name" value="Helitron_like_N"/>
    <property type="match status" value="1"/>
</dbReference>
<feature type="compositionally biased region" description="Pro residues" evidence="1">
    <location>
        <begin position="544"/>
        <end position="554"/>
    </location>
</feature>
<dbReference type="InterPro" id="IPR025476">
    <property type="entry name" value="Helitron_helicase-like"/>
</dbReference>
<evidence type="ECO:0000259" key="2">
    <source>
        <dbReference type="Pfam" id="PF14214"/>
    </source>
</evidence>
<dbReference type="PANTHER" id="PTHR10492">
    <property type="match status" value="1"/>
</dbReference>
<accession>A0A8X6LBY8</accession>
<feature type="domain" description="Helitron helicase-like" evidence="2">
    <location>
        <begin position="1"/>
        <end position="109"/>
    </location>
</feature>
<evidence type="ECO:0000313" key="4">
    <source>
        <dbReference type="Proteomes" id="UP000887116"/>
    </source>
</evidence>
<organism evidence="3 4">
    <name type="scientific">Trichonephila clavata</name>
    <name type="common">Joro spider</name>
    <name type="synonym">Nephila clavata</name>
    <dbReference type="NCBI Taxonomy" id="2740835"/>
    <lineage>
        <taxon>Eukaryota</taxon>
        <taxon>Metazoa</taxon>
        <taxon>Ecdysozoa</taxon>
        <taxon>Arthropoda</taxon>
        <taxon>Chelicerata</taxon>
        <taxon>Arachnida</taxon>
        <taxon>Araneae</taxon>
        <taxon>Araneomorphae</taxon>
        <taxon>Entelegynae</taxon>
        <taxon>Araneoidea</taxon>
        <taxon>Nephilidae</taxon>
        <taxon>Trichonephila</taxon>
    </lineage>
</organism>
<proteinExistence type="predicted"/>
<dbReference type="OrthoDB" id="1728974at2759"/>